<accession>A0A8D9PES8</accession>
<evidence type="ECO:0000256" key="1">
    <source>
        <dbReference type="SAM" id="Phobius"/>
    </source>
</evidence>
<protein>
    <submittedName>
        <fullName evidence="2">Uncharacterized protein</fullName>
    </submittedName>
</protein>
<name>A0A8D9PES8_9VIRU</name>
<sequence length="132" mass="15043">MLEGINIISTEVIKNVDVPLFIFICAIACVLMFLSIQILKAGFNMTKLVPHKLFKIVFNSLSIIILGLCLFFSSVLVSKGINDCFFNPVYTTKYTVTISDEVSYNEFTKKYEILGHNEKDNTYVIREKENVD</sequence>
<keyword evidence="1" id="KW-0812">Transmembrane</keyword>
<proteinExistence type="predicted"/>
<organism evidence="2">
    <name type="scientific">Bacteriophage sp</name>
    <dbReference type="NCBI Taxonomy" id="38018"/>
    <lineage>
        <taxon>Viruses</taxon>
    </lineage>
</organism>
<reference evidence="2" key="1">
    <citation type="journal article" date="2021" name="Proc. Natl. Acad. Sci. U.S.A.">
        <title>A Catalog of Tens of Thousands of Viruses from Human Metagenomes Reveals Hidden Associations with Chronic Diseases.</title>
        <authorList>
            <person name="Tisza M.J."/>
            <person name="Buck C.B."/>
        </authorList>
    </citation>
    <scope>NUCLEOTIDE SEQUENCE</scope>
    <source>
        <strain evidence="2">CtOZu12</strain>
    </source>
</reference>
<dbReference type="EMBL" id="BK029940">
    <property type="protein sequence ID" value="DAD55907.1"/>
    <property type="molecule type" value="Genomic_DNA"/>
</dbReference>
<evidence type="ECO:0000313" key="2">
    <source>
        <dbReference type="EMBL" id="DAD55907.1"/>
    </source>
</evidence>
<keyword evidence="1" id="KW-0472">Membrane</keyword>
<keyword evidence="1" id="KW-1133">Transmembrane helix</keyword>
<feature type="transmembrane region" description="Helical" evidence="1">
    <location>
        <begin position="53"/>
        <end position="77"/>
    </location>
</feature>
<feature type="transmembrane region" description="Helical" evidence="1">
    <location>
        <begin position="20"/>
        <end position="41"/>
    </location>
</feature>